<feature type="domain" description="Ketosynthase family 3 (KS3)" evidence="4">
    <location>
        <begin position="3"/>
        <end position="387"/>
    </location>
</feature>
<dbReference type="Gene3D" id="3.40.47.10">
    <property type="match status" value="1"/>
</dbReference>
<dbReference type="InterPro" id="IPR016039">
    <property type="entry name" value="Thiolase-like"/>
</dbReference>
<dbReference type="SUPFAM" id="SSF53901">
    <property type="entry name" value="Thiolase-like"/>
    <property type="match status" value="1"/>
</dbReference>
<organism evidence="5 6">
    <name type="scientific">Robiginitalea marina</name>
    <dbReference type="NCBI Taxonomy" id="2954105"/>
    <lineage>
        <taxon>Bacteria</taxon>
        <taxon>Pseudomonadati</taxon>
        <taxon>Bacteroidota</taxon>
        <taxon>Flavobacteriia</taxon>
        <taxon>Flavobacteriales</taxon>
        <taxon>Flavobacteriaceae</taxon>
        <taxon>Robiginitalea</taxon>
    </lineage>
</organism>
<keyword evidence="2 3" id="KW-0808">Transferase</keyword>
<dbReference type="PANTHER" id="PTHR11712:SF336">
    <property type="entry name" value="3-OXOACYL-[ACYL-CARRIER-PROTEIN] SYNTHASE, MITOCHONDRIAL"/>
    <property type="match status" value="1"/>
</dbReference>
<dbReference type="RefSeq" id="WP_252740878.1">
    <property type="nucleotide sequence ID" value="NZ_JAMXIB010000004.1"/>
</dbReference>
<evidence type="ECO:0000256" key="3">
    <source>
        <dbReference type="RuleBase" id="RU003694"/>
    </source>
</evidence>
<keyword evidence="6" id="KW-1185">Reference proteome</keyword>
<sequence length="397" mass="41916">MAFEPVSLVSIASLSALGLGPEEVWAGYSRAASHALSTMNDGAGGLAYGGRIPETTRTRVREIRESYSAYAHLDPTVIYAIATSRMAVKQAGWDRASRFGVNLGSSRGATEIFERYHGEFLETGKVGSHASPSTTLGNIASWVAQDLGARGPEISHSITCSTALHAVLNGVAWIRAGLEDRFLVGGSEAPLTPFTLAQMRALKIYSRETGDYPSRALDLDKTNNSMVLGEGSGAACLENGLKPGALALISGLGYATEDLTSAVSLSREASCLQRAMNMALAGCDPGQVDAVVMHAPGTLRGDRAEYRALQRVFGQQLPALTTNKWKLGHTLGASGLLSLELAVQMLQHQSFVAVPFVQGIRPPGRLRKILVNAVGFGGNAVSLLVERPPGAEGEPFP</sequence>
<reference evidence="5 6" key="1">
    <citation type="submission" date="2022-06" db="EMBL/GenBank/DDBJ databases">
        <authorList>
            <person name="Xuan X."/>
        </authorList>
    </citation>
    <scope>NUCLEOTIDE SEQUENCE [LARGE SCALE GENOMIC DNA]</scope>
    <source>
        <strain evidence="5 6">2V75</strain>
    </source>
</reference>
<dbReference type="Pfam" id="PF02801">
    <property type="entry name" value="Ketoacyl-synt_C"/>
    <property type="match status" value="1"/>
</dbReference>
<dbReference type="PANTHER" id="PTHR11712">
    <property type="entry name" value="POLYKETIDE SYNTHASE-RELATED"/>
    <property type="match status" value="1"/>
</dbReference>
<name>A0ABT1AXZ9_9FLAO</name>
<dbReference type="Pfam" id="PF00109">
    <property type="entry name" value="ketoacyl-synt"/>
    <property type="match status" value="1"/>
</dbReference>
<evidence type="ECO:0000256" key="1">
    <source>
        <dbReference type="ARBA" id="ARBA00008467"/>
    </source>
</evidence>
<dbReference type="InterPro" id="IPR014031">
    <property type="entry name" value="Ketoacyl_synth_C"/>
</dbReference>
<evidence type="ECO:0000256" key="2">
    <source>
        <dbReference type="ARBA" id="ARBA00022679"/>
    </source>
</evidence>
<evidence type="ECO:0000313" key="6">
    <source>
        <dbReference type="Proteomes" id="UP001206312"/>
    </source>
</evidence>
<comment type="caution">
    <text evidence="5">The sequence shown here is derived from an EMBL/GenBank/DDBJ whole genome shotgun (WGS) entry which is preliminary data.</text>
</comment>
<dbReference type="InterPro" id="IPR014030">
    <property type="entry name" value="Ketoacyl_synth_N"/>
</dbReference>
<dbReference type="EMBL" id="JAMXIB010000004">
    <property type="protein sequence ID" value="MCO5724500.1"/>
    <property type="molecule type" value="Genomic_DNA"/>
</dbReference>
<comment type="similarity">
    <text evidence="1 3">Belongs to the thiolase-like superfamily. Beta-ketoacyl-ACP synthases family.</text>
</comment>
<gene>
    <name evidence="5" type="ORF">NG653_06510</name>
</gene>
<accession>A0ABT1AXZ9</accession>
<dbReference type="Proteomes" id="UP001206312">
    <property type="component" value="Unassembled WGS sequence"/>
</dbReference>
<evidence type="ECO:0000313" key="5">
    <source>
        <dbReference type="EMBL" id="MCO5724500.1"/>
    </source>
</evidence>
<dbReference type="PROSITE" id="PS52004">
    <property type="entry name" value="KS3_2"/>
    <property type="match status" value="1"/>
</dbReference>
<dbReference type="SMART" id="SM00825">
    <property type="entry name" value="PKS_KS"/>
    <property type="match status" value="1"/>
</dbReference>
<protein>
    <submittedName>
        <fullName evidence="5">Beta-ketoacyl synthase</fullName>
    </submittedName>
</protein>
<evidence type="ECO:0000259" key="4">
    <source>
        <dbReference type="PROSITE" id="PS52004"/>
    </source>
</evidence>
<dbReference type="InterPro" id="IPR020841">
    <property type="entry name" value="PKS_Beta-ketoAc_synthase_dom"/>
</dbReference>
<dbReference type="InterPro" id="IPR000794">
    <property type="entry name" value="Beta-ketoacyl_synthase"/>
</dbReference>
<proteinExistence type="inferred from homology"/>